<dbReference type="PANTHER" id="PTHR43785:SF12">
    <property type="entry name" value="TYPE-1 GLUTAMINE SYNTHETASE 2"/>
    <property type="match status" value="1"/>
</dbReference>
<dbReference type="SUPFAM" id="SSF54368">
    <property type="entry name" value="Glutamine synthetase, N-terminal domain"/>
    <property type="match status" value="1"/>
</dbReference>
<keyword evidence="2" id="KW-0436">Ligase</keyword>
<dbReference type="GO" id="GO:0006542">
    <property type="term" value="P:glutamine biosynthetic process"/>
    <property type="evidence" value="ECO:0007669"/>
    <property type="project" value="InterPro"/>
</dbReference>
<reference evidence="6" key="1">
    <citation type="submission" date="2020-12" db="EMBL/GenBank/DDBJ databases">
        <title>Methylobrevis albus sp. nov., isolated from fresh water lack sediment.</title>
        <authorList>
            <person name="Zou Q."/>
        </authorList>
    </citation>
    <scope>NUCLEOTIDE SEQUENCE</scope>
    <source>
        <strain evidence="6">L22</strain>
    </source>
</reference>
<dbReference type="SUPFAM" id="SSF55931">
    <property type="entry name" value="Glutamine synthetase/guanido kinase"/>
    <property type="match status" value="1"/>
</dbReference>
<proteinExistence type="inferred from homology"/>
<accession>A0A931MX69</accession>
<evidence type="ECO:0000259" key="5">
    <source>
        <dbReference type="PROSITE" id="PS51987"/>
    </source>
</evidence>
<dbReference type="Proteomes" id="UP000631694">
    <property type="component" value="Unassembled WGS sequence"/>
</dbReference>
<dbReference type="SMART" id="SM01230">
    <property type="entry name" value="Gln-synt_C"/>
    <property type="match status" value="1"/>
</dbReference>
<sequence length="458" mass="49199">MTEHDPARARREAEAFLAAHPEIVQIEAFLTDPSGVQRGKILRPSELPGAYAHGRPLPCSILSLDMTGADVEETGLLWEEGDSDRPCRPVPGTITLSPWRETPTAQVILTSFEPDGRPSEADPRHALGRVVGDLAARGLTPVVAVELEFYLLDAKAAASHKAVPPTAANGFAQSQLQAYLMQDLADFAGFLDEVYAGAAAMGLPARTLISEYAPAQFEIVLEHRSDALRACDDAILYKRLVKGVAERHGLVATFMAKPHAGFSGSGMHLHASLAGPDGGNLFAGSGPDDSPLLLAAIAGLEATMAEGMAFFAPNANSYRRFRPNSYAPTGPAWAFDNRTVPIRVTAGPPQARHLEHRVCGADANPYVALAVVLAGMLEGIEAGLTPSAPITGNGYAQIAPSLPRHWPEALRRARASEILPRRLGARFTDIFLTIKEAECDRFFAEIADRDYAWYLRLA</sequence>
<evidence type="ECO:0000256" key="1">
    <source>
        <dbReference type="ARBA" id="ARBA00001946"/>
    </source>
</evidence>
<dbReference type="Gene3D" id="3.30.590.10">
    <property type="entry name" value="Glutamine synthetase/guanido kinase, catalytic domain"/>
    <property type="match status" value="1"/>
</dbReference>
<dbReference type="EMBL" id="JADZLT010000050">
    <property type="protein sequence ID" value="MBH0238553.1"/>
    <property type="molecule type" value="Genomic_DNA"/>
</dbReference>
<comment type="similarity">
    <text evidence="3 4">Belongs to the glutamine synthetase family.</text>
</comment>
<evidence type="ECO:0000313" key="7">
    <source>
        <dbReference type="Proteomes" id="UP000631694"/>
    </source>
</evidence>
<dbReference type="GO" id="GO:0006598">
    <property type="term" value="P:polyamine catabolic process"/>
    <property type="evidence" value="ECO:0007669"/>
    <property type="project" value="TreeGrafter"/>
</dbReference>
<organism evidence="6 7">
    <name type="scientific">Methylobrevis albus</name>
    <dbReference type="NCBI Taxonomy" id="2793297"/>
    <lineage>
        <taxon>Bacteria</taxon>
        <taxon>Pseudomonadati</taxon>
        <taxon>Pseudomonadota</taxon>
        <taxon>Alphaproteobacteria</taxon>
        <taxon>Hyphomicrobiales</taxon>
        <taxon>Pleomorphomonadaceae</taxon>
        <taxon>Methylobrevis</taxon>
    </lineage>
</organism>
<dbReference type="PANTHER" id="PTHR43785">
    <property type="entry name" value="GAMMA-GLUTAMYLPUTRESCINE SYNTHETASE"/>
    <property type="match status" value="1"/>
</dbReference>
<dbReference type="RefSeq" id="WP_197311617.1">
    <property type="nucleotide sequence ID" value="NZ_JADZLT010000050.1"/>
</dbReference>
<comment type="caution">
    <text evidence="6">The sequence shown here is derived from an EMBL/GenBank/DDBJ whole genome shotgun (WGS) entry which is preliminary data.</text>
</comment>
<gene>
    <name evidence="6" type="ORF">I5731_12025</name>
</gene>
<dbReference type="InterPro" id="IPR036651">
    <property type="entry name" value="Gln_synt_N_sf"/>
</dbReference>
<evidence type="ECO:0000313" key="6">
    <source>
        <dbReference type="EMBL" id="MBH0238553.1"/>
    </source>
</evidence>
<dbReference type="PROSITE" id="PS51987">
    <property type="entry name" value="GS_CATALYTIC"/>
    <property type="match status" value="1"/>
</dbReference>
<dbReference type="GO" id="GO:0004356">
    <property type="term" value="F:glutamine synthetase activity"/>
    <property type="evidence" value="ECO:0007669"/>
    <property type="project" value="InterPro"/>
</dbReference>
<name>A0A931MX69_9HYPH</name>
<dbReference type="InterPro" id="IPR008146">
    <property type="entry name" value="Gln_synth_cat_dom"/>
</dbReference>
<dbReference type="AlphaFoldDB" id="A0A931MX69"/>
<dbReference type="InterPro" id="IPR014746">
    <property type="entry name" value="Gln_synth/guanido_kin_cat_dom"/>
</dbReference>
<evidence type="ECO:0000256" key="3">
    <source>
        <dbReference type="PROSITE-ProRule" id="PRU01331"/>
    </source>
</evidence>
<dbReference type="Gene3D" id="3.10.20.70">
    <property type="entry name" value="Glutamine synthetase, N-terminal domain"/>
    <property type="match status" value="1"/>
</dbReference>
<evidence type="ECO:0000256" key="2">
    <source>
        <dbReference type="ARBA" id="ARBA00022598"/>
    </source>
</evidence>
<keyword evidence="7" id="KW-1185">Reference proteome</keyword>
<evidence type="ECO:0000256" key="4">
    <source>
        <dbReference type="RuleBase" id="RU000384"/>
    </source>
</evidence>
<protein>
    <submittedName>
        <fullName evidence="6">Glutamine synthetase</fullName>
    </submittedName>
</protein>
<dbReference type="Pfam" id="PF00120">
    <property type="entry name" value="Gln-synt_C"/>
    <property type="match status" value="1"/>
</dbReference>
<feature type="domain" description="GS catalytic" evidence="5">
    <location>
        <begin position="123"/>
        <end position="458"/>
    </location>
</feature>
<comment type="cofactor">
    <cofactor evidence="1">
        <name>Mg(2+)</name>
        <dbReference type="ChEBI" id="CHEBI:18420"/>
    </cofactor>
</comment>